<gene>
    <name evidence="7" type="ORF">EIN_522680</name>
</gene>
<keyword evidence="3 4" id="KW-0067">ATP-binding</keyword>
<organism evidence="7 8">
    <name type="scientific">Entamoeba invadens IP1</name>
    <dbReference type="NCBI Taxonomy" id="370355"/>
    <lineage>
        <taxon>Eukaryota</taxon>
        <taxon>Amoebozoa</taxon>
        <taxon>Evosea</taxon>
        <taxon>Archamoebae</taxon>
        <taxon>Mastigamoebida</taxon>
        <taxon>Entamoebidae</taxon>
        <taxon>Entamoeba</taxon>
    </lineage>
</organism>
<dbReference type="PROSITE" id="PS50011">
    <property type="entry name" value="PROTEIN_KINASE_DOM"/>
    <property type="match status" value="1"/>
</dbReference>
<dbReference type="InterPro" id="IPR006212">
    <property type="entry name" value="Furin_repeat"/>
</dbReference>
<accession>A0A0A1U9S9</accession>
<dbReference type="SMART" id="SM00261">
    <property type="entry name" value="FU"/>
    <property type="match status" value="3"/>
</dbReference>
<dbReference type="GO" id="GO:0004674">
    <property type="term" value="F:protein serine/threonine kinase activity"/>
    <property type="evidence" value="ECO:0007669"/>
    <property type="project" value="UniProtKB-KW"/>
</dbReference>
<dbReference type="GO" id="GO:0004714">
    <property type="term" value="F:transmembrane receptor protein tyrosine kinase activity"/>
    <property type="evidence" value="ECO:0007669"/>
    <property type="project" value="UniProtKB-EC"/>
</dbReference>
<name>A0A0A1U9S9_ENTIV</name>
<dbReference type="SUPFAM" id="SSF57184">
    <property type="entry name" value="Growth factor receptor domain"/>
    <property type="match status" value="2"/>
</dbReference>
<evidence type="ECO:0000313" key="7">
    <source>
        <dbReference type="EMBL" id="ELP91761.1"/>
    </source>
</evidence>
<dbReference type="InterPro" id="IPR000719">
    <property type="entry name" value="Prot_kinase_dom"/>
</dbReference>
<sequence length="1013" mass="114810">MENVSQRTLICVAVSSDCISDTTKFCEDCDNGLTSSNCDFKIQTNDHCKYYKTEYVNEKFYIQCLQCQDDYYYDNTNCVSTDEYIKYINKNGVIFSCEKDEFLDINNLCQKVSSKASNTQKAIFYNNIIVSLLCEENAILNISSSTCVPLERCEKITPNECISCGQNSMLKNSLCTNCTEDINCLNFTYCTCNLCKPDYLLNNGKCSPQESLNCLLSDGKSCLLCNENYKKTISEKTEFCVSLNNNEKHVKYTSNSEKVLECSSGFYLAQNSCVDLKQTVSYLNNTFKYNLNVKKDEVNHCEYHSSKGCLSCVSGYYLNTSLTCVECPVTCKSCFNSSYCLTCKSGMFLNAQFECEESTDLQNRCDQMIPSNLGCPICTSGYYKDGLDCTQCDVSCTQCLNMKTCLSCSENYFKTIYDTGLCQPYANLLNCETKNSFGCSKCAAGYYLTAVQFCEKCMTNCTSCDTQDKCNLCATNFVLINSICKSFDEIEKCKSAENNKCNSCETDFKVSDDGLSCVKISKTALAISLPLIATLFIIFFVVFIILLVLFLREKNHKNQLEKSICVFDMKKSNVLFKNISSLICTNKEALVFENESEISPEIDVAEESRSLLCVGNHSKNTLKIQFTSQSENSDVYTLTSLPQIVLLKPNFACEFEMFLTPNCTSKIDDKIAIVVLDYETGKEEIDYLKLQAVTKCTSRLDHHEIVSESKLGEGSFGVVFKGMYRGSEVAIKRLKDTGENFEESSLEEFENEIKMLDKFRSEYIVHFYGAILLPRKLAIVTKYAKYGSLRDLMKNERYIAQKSCESQELQHSQQSQKFCESQEIVTKSMRLKFLTDSAKGILYLHENGILHRDIKPDNMLIFSLKKDILVNAKLTDFGSARNVNLLMTNMTFTKGVGTPIYMAPEVLNQEKYKEAADVFSFGVSMFEVCGWCEAYPKESFQFPWKVAEFVSGGRRLAQSSRITDDEYEIIKSCWAHKTQDRPTMKEVVEVKLIIRKSPIKRISLLKNVLTNQN</sequence>
<dbReference type="VEuPathDB" id="AmoebaDB:EIN_522680"/>
<dbReference type="Gene3D" id="3.30.200.20">
    <property type="entry name" value="Phosphorylase Kinase, domain 1"/>
    <property type="match status" value="1"/>
</dbReference>
<dbReference type="PANTHER" id="PTHR45756">
    <property type="entry name" value="PALMITOYLTRANSFERASE"/>
    <property type="match status" value="1"/>
</dbReference>
<dbReference type="InterPro" id="IPR009030">
    <property type="entry name" value="Growth_fac_rcpt_cys_sf"/>
</dbReference>
<dbReference type="InterPro" id="IPR008271">
    <property type="entry name" value="Ser/Thr_kinase_AS"/>
</dbReference>
<evidence type="ECO:0000256" key="5">
    <source>
        <dbReference type="SAM" id="Phobius"/>
    </source>
</evidence>
<dbReference type="PROSITE" id="PS00108">
    <property type="entry name" value="PROTEIN_KINASE_ST"/>
    <property type="match status" value="1"/>
</dbReference>
<dbReference type="GeneID" id="14890754"/>
<keyword evidence="7" id="KW-0418">Kinase</keyword>
<evidence type="ECO:0000256" key="4">
    <source>
        <dbReference type="PROSITE-ProRule" id="PRU10141"/>
    </source>
</evidence>
<dbReference type="OrthoDB" id="339325at2759"/>
<keyword evidence="1" id="KW-0723">Serine/threonine-protein kinase</keyword>
<evidence type="ECO:0000259" key="6">
    <source>
        <dbReference type="PROSITE" id="PS50011"/>
    </source>
</evidence>
<dbReference type="PRINTS" id="PR00109">
    <property type="entry name" value="TYRKINASE"/>
</dbReference>
<proteinExistence type="predicted"/>
<keyword evidence="8" id="KW-1185">Reference proteome</keyword>
<keyword evidence="7" id="KW-0808">Transferase</keyword>
<keyword evidence="2 4" id="KW-0547">Nucleotide-binding</keyword>
<dbReference type="Proteomes" id="UP000014680">
    <property type="component" value="Unassembled WGS sequence"/>
</dbReference>
<evidence type="ECO:0000256" key="2">
    <source>
        <dbReference type="ARBA" id="ARBA00022741"/>
    </source>
</evidence>
<dbReference type="EMBL" id="KB206450">
    <property type="protein sequence ID" value="ELP91761.1"/>
    <property type="molecule type" value="Genomic_DNA"/>
</dbReference>
<evidence type="ECO:0000256" key="1">
    <source>
        <dbReference type="ARBA" id="ARBA00022527"/>
    </source>
</evidence>
<dbReference type="AlphaFoldDB" id="A0A0A1U9S9"/>
<feature type="transmembrane region" description="Helical" evidence="5">
    <location>
        <begin position="525"/>
        <end position="551"/>
    </location>
</feature>
<dbReference type="SUPFAM" id="SSF56112">
    <property type="entry name" value="Protein kinase-like (PK-like)"/>
    <property type="match status" value="1"/>
</dbReference>
<keyword evidence="5" id="KW-0472">Membrane</keyword>
<dbReference type="Pfam" id="PF07714">
    <property type="entry name" value="PK_Tyr_Ser-Thr"/>
    <property type="match status" value="1"/>
</dbReference>
<dbReference type="PANTHER" id="PTHR45756:SF1">
    <property type="entry name" value="PROTEIN KINASE DOMAIN CONTAINING PROTEIN"/>
    <property type="match status" value="1"/>
</dbReference>
<dbReference type="KEGG" id="eiv:EIN_522680"/>
<dbReference type="InterPro" id="IPR001245">
    <property type="entry name" value="Ser-Thr/Tyr_kinase_cat_dom"/>
</dbReference>
<dbReference type="InterPro" id="IPR053215">
    <property type="entry name" value="TKL_Ser/Thr_kinase"/>
</dbReference>
<evidence type="ECO:0000256" key="3">
    <source>
        <dbReference type="ARBA" id="ARBA00022840"/>
    </source>
</evidence>
<dbReference type="EC" id="2.7.10.1" evidence="7"/>
<dbReference type="InterPro" id="IPR017441">
    <property type="entry name" value="Protein_kinase_ATP_BS"/>
</dbReference>
<dbReference type="RefSeq" id="XP_004258532.1">
    <property type="nucleotide sequence ID" value="XM_004258484.1"/>
</dbReference>
<dbReference type="SMART" id="SM00220">
    <property type="entry name" value="S_TKc"/>
    <property type="match status" value="1"/>
</dbReference>
<feature type="domain" description="Protein kinase" evidence="6">
    <location>
        <begin position="705"/>
        <end position="993"/>
    </location>
</feature>
<reference evidence="7 8" key="1">
    <citation type="submission" date="2012-10" db="EMBL/GenBank/DDBJ databases">
        <authorList>
            <person name="Zafar N."/>
            <person name="Inman J."/>
            <person name="Hall N."/>
            <person name="Lorenzi H."/>
            <person name="Caler E."/>
        </authorList>
    </citation>
    <scope>NUCLEOTIDE SEQUENCE [LARGE SCALE GENOMIC DNA]</scope>
    <source>
        <strain evidence="7 8">IP1</strain>
    </source>
</reference>
<dbReference type="GO" id="GO:0005524">
    <property type="term" value="F:ATP binding"/>
    <property type="evidence" value="ECO:0007669"/>
    <property type="project" value="UniProtKB-UniRule"/>
</dbReference>
<dbReference type="OMA" id="CECKERM"/>
<dbReference type="Gene3D" id="1.10.510.10">
    <property type="entry name" value="Transferase(Phosphotransferase) domain 1"/>
    <property type="match status" value="1"/>
</dbReference>
<evidence type="ECO:0000313" key="8">
    <source>
        <dbReference type="Proteomes" id="UP000014680"/>
    </source>
</evidence>
<feature type="binding site" evidence="4">
    <location>
        <position position="732"/>
    </location>
    <ligand>
        <name>ATP</name>
        <dbReference type="ChEBI" id="CHEBI:30616"/>
    </ligand>
</feature>
<protein>
    <submittedName>
        <fullName evidence="7">Protein serine/threonine kinase, putative</fullName>
        <ecNumber evidence="7">2.7.10.1</ecNumber>
    </submittedName>
</protein>
<keyword evidence="5" id="KW-1133">Transmembrane helix</keyword>
<dbReference type="InterPro" id="IPR011009">
    <property type="entry name" value="Kinase-like_dom_sf"/>
</dbReference>
<keyword evidence="5" id="KW-0812">Transmembrane</keyword>
<dbReference type="PROSITE" id="PS00107">
    <property type="entry name" value="PROTEIN_KINASE_ATP"/>
    <property type="match status" value="1"/>
</dbReference>